<organism evidence="2 3">
    <name type="scientific">Ravibacter arvi</name>
    <dbReference type="NCBI Taxonomy" id="2051041"/>
    <lineage>
        <taxon>Bacteria</taxon>
        <taxon>Pseudomonadati</taxon>
        <taxon>Bacteroidota</taxon>
        <taxon>Cytophagia</taxon>
        <taxon>Cytophagales</taxon>
        <taxon>Spirosomataceae</taxon>
        <taxon>Ravibacter</taxon>
    </lineage>
</organism>
<evidence type="ECO:0000313" key="2">
    <source>
        <dbReference type="EMBL" id="GAA4430843.1"/>
    </source>
</evidence>
<evidence type="ECO:0000313" key="3">
    <source>
        <dbReference type="Proteomes" id="UP001501508"/>
    </source>
</evidence>
<reference evidence="3" key="1">
    <citation type="journal article" date="2019" name="Int. J. Syst. Evol. Microbiol.">
        <title>The Global Catalogue of Microorganisms (GCM) 10K type strain sequencing project: providing services to taxonomists for standard genome sequencing and annotation.</title>
        <authorList>
            <consortium name="The Broad Institute Genomics Platform"/>
            <consortium name="The Broad Institute Genome Sequencing Center for Infectious Disease"/>
            <person name="Wu L."/>
            <person name="Ma J."/>
        </authorList>
    </citation>
    <scope>NUCLEOTIDE SEQUENCE [LARGE SCALE GENOMIC DNA]</scope>
    <source>
        <strain evidence="3">JCM 31920</strain>
    </source>
</reference>
<feature type="region of interest" description="Disordered" evidence="1">
    <location>
        <begin position="228"/>
        <end position="276"/>
    </location>
</feature>
<gene>
    <name evidence="2" type="ORF">GCM10023091_00660</name>
</gene>
<sequence>MNQKNLEYLASQVKYSGFGTSHEAALAENIKSGKPAFTLEHQAVFGADLANATLHFQKSKTTDNYFFNHYELELKKQEGSSLKQTFQMGYDNNITFKEAANLLAGRAVFKELAKLIDTGENGQKRLEPKGEKYNAWLQLDFTDTDARGNFKVKPYHENYGFKLEEVLARYPIKELETPDYKARLIESLQKGNVQSVTFVIDGKDERRFIEAAPRFKAINQYDENMVRTSFSRQQKEEQSQGKAQQQETPGGKKAKAEKQDQEPEKKQRSRKAKGIV</sequence>
<evidence type="ECO:0000256" key="1">
    <source>
        <dbReference type="SAM" id="MobiDB-lite"/>
    </source>
</evidence>
<comment type="caution">
    <text evidence="2">The sequence shown here is derived from an EMBL/GenBank/DDBJ whole genome shotgun (WGS) entry which is preliminary data.</text>
</comment>
<name>A0ABP8LL62_9BACT</name>
<feature type="compositionally biased region" description="Basic residues" evidence="1">
    <location>
        <begin position="267"/>
        <end position="276"/>
    </location>
</feature>
<dbReference type="RefSeq" id="WP_345025989.1">
    <property type="nucleotide sequence ID" value="NZ_BAABEY010000001.1"/>
</dbReference>
<accession>A0ABP8LL62</accession>
<protein>
    <recommendedName>
        <fullName evidence="4">DUF3945 domain-containing protein</fullName>
    </recommendedName>
</protein>
<feature type="compositionally biased region" description="Basic and acidic residues" evidence="1">
    <location>
        <begin position="254"/>
        <end position="266"/>
    </location>
</feature>
<proteinExistence type="predicted"/>
<dbReference type="Proteomes" id="UP001501508">
    <property type="component" value="Unassembled WGS sequence"/>
</dbReference>
<keyword evidence="3" id="KW-1185">Reference proteome</keyword>
<dbReference type="EMBL" id="BAABEY010000001">
    <property type="protein sequence ID" value="GAA4430843.1"/>
    <property type="molecule type" value="Genomic_DNA"/>
</dbReference>
<evidence type="ECO:0008006" key="4">
    <source>
        <dbReference type="Google" id="ProtNLM"/>
    </source>
</evidence>